<protein>
    <submittedName>
        <fullName evidence="1">Uncharacterized protein</fullName>
    </submittedName>
</protein>
<evidence type="ECO:0000313" key="1">
    <source>
        <dbReference type="EMBL" id="GBO33487.1"/>
    </source>
</evidence>
<organism evidence="1 2">
    <name type="scientific">Araneus ventricosus</name>
    <name type="common">Orbweaver spider</name>
    <name type="synonym">Epeira ventricosa</name>
    <dbReference type="NCBI Taxonomy" id="182803"/>
    <lineage>
        <taxon>Eukaryota</taxon>
        <taxon>Metazoa</taxon>
        <taxon>Ecdysozoa</taxon>
        <taxon>Arthropoda</taxon>
        <taxon>Chelicerata</taxon>
        <taxon>Arachnida</taxon>
        <taxon>Araneae</taxon>
        <taxon>Araneomorphae</taxon>
        <taxon>Entelegynae</taxon>
        <taxon>Araneoidea</taxon>
        <taxon>Araneidae</taxon>
        <taxon>Araneus</taxon>
    </lineage>
</organism>
<gene>
    <name evidence="1" type="ORF">AVEN_114641_1</name>
</gene>
<dbReference type="InterPro" id="IPR005312">
    <property type="entry name" value="DUF1759"/>
</dbReference>
<dbReference type="Pfam" id="PF03564">
    <property type="entry name" value="DUF1759"/>
    <property type="match status" value="1"/>
</dbReference>
<dbReference type="EMBL" id="BGPR01057074">
    <property type="protein sequence ID" value="GBO33487.1"/>
    <property type="molecule type" value="Genomic_DNA"/>
</dbReference>
<dbReference type="AlphaFoldDB" id="A0A4Y2WBS7"/>
<dbReference type="PANTHER" id="PTHR47331:SF5">
    <property type="entry name" value="RIBONUCLEASE H"/>
    <property type="match status" value="1"/>
</dbReference>
<dbReference type="PANTHER" id="PTHR47331">
    <property type="entry name" value="PHD-TYPE DOMAIN-CONTAINING PROTEIN"/>
    <property type="match status" value="1"/>
</dbReference>
<reference evidence="1 2" key="1">
    <citation type="journal article" date="2019" name="Sci. Rep.">
        <title>Orb-weaving spider Araneus ventricosus genome elucidates the spidroin gene catalogue.</title>
        <authorList>
            <person name="Kono N."/>
            <person name="Nakamura H."/>
            <person name="Ohtoshi R."/>
            <person name="Moran D.A.P."/>
            <person name="Shinohara A."/>
            <person name="Yoshida Y."/>
            <person name="Fujiwara M."/>
            <person name="Mori M."/>
            <person name="Tomita M."/>
            <person name="Arakawa K."/>
        </authorList>
    </citation>
    <scope>NUCLEOTIDE SEQUENCE [LARGE SCALE GENOMIC DNA]</scope>
</reference>
<comment type="caution">
    <text evidence="1">The sequence shown here is derived from an EMBL/GenBank/DDBJ whole genome shotgun (WGS) entry which is preliminary data.</text>
</comment>
<accession>A0A4Y2WBS7</accession>
<dbReference type="Proteomes" id="UP000499080">
    <property type="component" value="Unassembled WGS sequence"/>
</dbReference>
<name>A0A4Y2WBS7_ARAVE</name>
<evidence type="ECO:0000313" key="2">
    <source>
        <dbReference type="Proteomes" id="UP000499080"/>
    </source>
</evidence>
<dbReference type="OrthoDB" id="5869984at2759"/>
<proteinExistence type="predicted"/>
<sequence length="795" mass="91092">MNKLLMIESVKSVSNVTALRKMYDELEIQVRSLESLGIAADTYSSLVCPIVLQKIPEEINLQYNRQWKLNELFDINDLLKFLRKEIECRETSLLLGNQRNYVLEASVRKPLNSSNYADTKLTYNPKRNLSTAATLIATTERQNCIFCSEIHKDYECPLSSSERKGVLINQGRCFVCLGRRHTVKICWKRNQLCRNCNRSHNSLICNSRTAEENCSNDLKSTETKSQKESSLLCREDKGKRENSVCLQTFTAGVETDGGETLSLRCLCDGGSTRTFIKREAADLLGLKVICREELLIYAFGNRIGERQIYDVVQLSLRNRKDPSREIQISAVVIENITVGEIEVPPDWVRDIAFERGIELADTGDSEEVYVLIGSDFIWEVLKDMNVRLNARLVATDSIFGFVIQGSEREYNCGEVHVNLLRVINEELKYDRVKDLSELEVIGLNPKKEIPHSDLEILEAFEQKVTYENNGYGTKLLWRDNHKGLNDNYEIARQRLFNLNKGFKRDENFYSKYKDINNSQLEDNIMLEINCESKNDVSKGFMPHRGVFKELKETIKLRICSDASFSANNEMSLNNRLDCCPHLNPDLLKIILKFGFYPIESCADIQGEFLEVGIVEEERKFLQTLWGEEGGTNLTLDDHAVRILRTQRLPFLYKMTFSVLNELYANDLIRSDYSLEETALISKEATSILSEVSVNMRQWTTNSPSLFEMWRETDLECRQSSSDSDIPLKDLELIWDNKRDTLKVAFNLLQHLSDKIPTKGVALSACGVPDPIDILTPFTVRIKLLIQNCGKMVYLG</sequence>
<keyword evidence="2" id="KW-1185">Reference proteome</keyword>